<keyword evidence="4 10" id="KW-0240">DNA-directed RNA polymerase</keyword>
<accession>R4KS00</accession>
<evidence type="ECO:0000256" key="4">
    <source>
        <dbReference type="ARBA" id="ARBA00022478"/>
    </source>
</evidence>
<evidence type="ECO:0000313" key="11">
    <source>
        <dbReference type="EMBL" id="AGL02381.1"/>
    </source>
</evidence>
<evidence type="ECO:0000256" key="8">
    <source>
        <dbReference type="ARBA" id="ARBA00029924"/>
    </source>
</evidence>
<evidence type="ECO:0000256" key="6">
    <source>
        <dbReference type="ARBA" id="ARBA00022695"/>
    </source>
</evidence>
<evidence type="ECO:0000256" key="5">
    <source>
        <dbReference type="ARBA" id="ARBA00022679"/>
    </source>
</evidence>
<dbReference type="Proteomes" id="UP000013520">
    <property type="component" value="Chromosome"/>
</dbReference>
<keyword evidence="6 10" id="KW-0548">Nucleotidyltransferase</keyword>
<evidence type="ECO:0000313" key="12">
    <source>
        <dbReference type="Proteomes" id="UP000013520"/>
    </source>
</evidence>
<dbReference type="HAMAP" id="MF_00366">
    <property type="entry name" value="RNApol_bact_RpoZ"/>
    <property type="match status" value="1"/>
</dbReference>
<evidence type="ECO:0000256" key="3">
    <source>
        <dbReference type="ARBA" id="ARBA00013725"/>
    </source>
</evidence>
<organism evidence="11 12">
    <name type="scientific">Desulfoscipio gibsoniae DSM 7213</name>
    <dbReference type="NCBI Taxonomy" id="767817"/>
    <lineage>
        <taxon>Bacteria</taxon>
        <taxon>Bacillati</taxon>
        <taxon>Bacillota</taxon>
        <taxon>Clostridia</taxon>
        <taxon>Eubacteriales</taxon>
        <taxon>Desulfallaceae</taxon>
        <taxon>Desulfoscipio</taxon>
    </lineage>
</organism>
<dbReference type="GO" id="GO:0003677">
    <property type="term" value="F:DNA binding"/>
    <property type="evidence" value="ECO:0007669"/>
    <property type="project" value="UniProtKB-UniRule"/>
</dbReference>
<dbReference type="PANTHER" id="PTHR34476">
    <property type="entry name" value="DNA-DIRECTED RNA POLYMERASE SUBUNIT OMEGA"/>
    <property type="match status" value="1"/>
</dbReference>
<dbReference type="GO" id="GO:0000428">
    <property type="term" value="C:DNA-directed RNA polymerase complex"/>
    <property type="evidence" value="ECO:0007669"/>
    <property type="project" value="UniProtKB-KW"/>
</dbReference>
<dbReference type="EC" id="2.7.7.6" evidence="2 10"/>
<dbReference type="InterPro" id="IPR036161">
    <property type="entry name" value="RPB6/omega-like_sf"/>
</dbReference>
<dbReference type="Pfam" id="PF01192">
    <property type="entry name" value="RNA_pol_Rpb6"/>
    <property type="match status" value="1"/>
</dbReference>
<comment type="function">
    <text evidence="10">Promotes RNA polymerase assembly. Latches the N- and C-terminal regions of the beta' subunit thereby facilitating its interaction with the beta and alpha subunits.</text>
</comment>
<gene>
    <name evidence="10" type="primary">rpoZ</name>
    <name evidence="11" type="ORF">Desgi_2996</name>
</gene>
<dbReference type="SUPFAM" id="SSF63562">
    <property type="entry name" value="RPB6/omega subunit-like"/>
    <property type="match status" value="1"/>
</dbReference>
<keyword evidence="12" id="KW-1185">Reference proteome</keyword>
<comment type="catalytic activity">
    <reaction evidence="9 10">
        <text>RNA(n) + a ribonucleoside 5'-triphosphate = RNA(n+1) + diphosphate</text>
        <dbReference type="Rhea" id="RHEA:21248"/>
        <dbReference type="Rhea" id="RHEA-COMP:14527"/>
        <dbReference type="Rhea" id="RHEA-COMP:17342"/>
        <dbReference type="ChEBI" id="CHEBI:33019"/>
        <dbReference type="ChEBI" id="CHEBI:61557"/>
        <dbReference type="ChEBI" id="CHEBI:140395"/>
        <dbReference type="EC" id="2.7.7.6"/>
    </reaction>
</comment>
<comment type="subunit">
    <text evidence="10">The RNAP catalytic core consists of 2 alpha, 1 beta, 1 beta' and 1 omega subunit. When a sigma factor is associated with the core the holoenzyme is formed, which can initiate transcription.</text>
</comment>
<dbReference type="InterPro" id="IPR003716">
    <property type="entry name" value="DNA-dir_RNA_pol_omega"/>
</dbReference>
<evidence type="ECO:0000256" key="7">
    <source>
        <dbReference type="ARBA" id="ARBA00023163"/>
    </source>
</evidence>
<dbReference type="Gene3D" id="3.90.940.10">
    <property type="match status" value="1"/>
</dbReference>
<protein>
    <recommendedName>
        <fullName evidence="3 10">DNA-directed RNA polymerase subunit omega</fullName>
        <shortName evidence="10">RNAP omega subunit</shortName>
        <ecNumber evidence="2 10">2.7.7.6</ecNumber>
    </recommendedName>
    <alternativeName>
        <fullName evidence="10">RNA polymerase omega subunit</fullName>
    </alternativeName>
    <alternativeName>
        <fullName evidence="8 10">Transcriptase subunit omega</fullName>
    </alternativeName>
</protein>
<dbReference type="SMART" id="SM01409">
    <property type="entry name" value="RNA_pol_Rpb6"/>
    <property type="match status" value="1"/>
</dbReference>
<evidence type="ECO:0000256" key="1">
    <source>
        <dbReference type="ARBA" id="ARBA00006711"/>
    </source>
</evidence>
<dbReference type="STRING" id="767817.Desgi_2996"/>
<sequence>MAMNRPSLDDLMDKVDSRYTLVVISAKRARQITEIALQQQDQQEESWVSGKPVSAALHEVVRGNITYRRTKQGIK</sequence>
<keyword evidence="7 10" id="KW-0804">Transcription</keyword>
<name>R4KS00_9FIRM</name>
<dbReference type="HOGENOM" id="CLU_125406_6_1_9"/>
<reference evidence="11 12" key="1">
    <citation type="submission" date="2012-01" db="EMBL/GenBank/DDBJ databases">
        <title>Complete sequence of Desulfotomaculum gibsoniae DSM 7213.</title>
        <authorList>
            <consortium name="US DOE Joint Genome Institute"/>
            <person name="Lucas S."/>
            <person name="Han J."/>
            <person name="Lapidus A."/>
            <person name="Cheng J.-F."/>
            <person name="Goodwin L."/>
            <person name="Pitluck S."/>
            <person name="Peters L."/>
            <person name="Ovchinnikova G."/>
            <person name="Teshima H."/>
            <person name="Detter J.C."/>
            <person name="Han C."/>
            <person name="Tapia R."/>
            <person name="Land M."/>
            <person name="Hauser L."/>
            <person name="Kyrpides N."/>
            <person name="Ivanova N."/>
            <person name="Pagani I."/>
            <person name="Parshina S."/>
            <person name="Plugge C."/>
            <person name="Muyzer G."/>
            <person name="Kuever J."/>
            <person name="Ivanova A."/>
            <person name="Nazina T."/>
            <person name="Klenk H.-P."/>
            <person name="Brambilla E."/>
            <person name="Spring S."/>
            <person name="Stams A.F."/>
            <person name="Woyke T."/>
        </authorList>
    </citation>
    <scope>NUCLEOTIDE SEQUENCE [LARGE SCALE GENOMIC DNA]</scope>
    <source>
        <strain evidence="11 12">DSM 7213</strain>
    </source>
</reference>
<dbReference type="GO" id="GO:0006351">
    <property type="term" value="P:DNA-templated transcription"/>
    <property type="evidence" value="ECO:0007669"/>
    <property type="project" value="UniProtKB-UniRule"/>
</dbReference>
<dbReference type="NCBIfam" id="TIGR00690">
    <property type="entry name" value="rpoZ"/>
    <property type="match status" value="1"/>
</dbReference>
<dbReference type="GO" id="GO:0003899">
    <property type="term" value="F:DNA-directed RNA polymerase activity"/>
    <property type="evidence" value="ECO:0007669"/>
    <property type="project" value="UniProtKB-UniRule"/>
</dbReference>
<dbReference type="eggNOG" id="COG1758">
    <property type="taxonomic scope" value="Bacteria"/>
</dbReference>
<dbReference type="EMBL" id="CP003273">
    <property type="protein sequence ID" value="AGL02381.1"/>
    <property type="molecule type" value="Genomic_DNA"/>
</dbReference>
<proteinExistence type="inferred from homology"/>
<dbReference type="InterPro" id="IPR006110">
    <property type="entry name" value="Pol_omega/Rpo6/RPB6"/>
</dbReference>
<evidence type="ECO:0000256" key="9">
    <source>
        <dbReference type="ARBA" id="ARBA00048552"/>
    </source>
</evidence>
<comment type="similarity">
    <text evidence="1 10">Belongs to the RNA polymerase subunit omega family.</text>
</comment>
<dbReference type="PANTHER" id="PTHR34476:SF1">
    <property type="entry name" value="DNA-DIRECTED RNA POLYMERASE SUBUNIT OMEGA"/>
    <property type="match status" value="1"/>
</dbReference>
<evidence type="ECO:0000256" key="10">
    <source>
        <dbReference type="HAMAP-Rule" id="MF_00366"/>
    </source>
</evidence>
<dbReference type="AlphaFoldDB" id="R4KS00"/>
<evidence type="ECO:0000256" key="2">
    <source>
        <dbReference type="ARBA" id="ARBA00012418"/>
    </source>
</evidence>
<keyword evidence="5 10" id="KW-0808">Transferase</keyword>
<dbReference type="KEGG" id="dgi:Desgi_2996"/>